<feature type="non-terminal residue" evidence="1">
    <location>
        <position position="1"/>
    </location>
</feature>
<name>A0A382SPX1_9ZZZZ</name>
<proteinExistence type="predicted"/>
<accession>A0A382SPX1</accession>
<dbReference type="AlphaFoldDB" id="A0A382SPX1"/>
<evidence type="ECO:0000313" key="1">
    <source>
        <dbReference type="EMBL" id="SVD11984.1"/>
    </source>
</evidence>
<dbReference type="Gene3D" id="3.30.300.200">
    <property type="match status" value="1"/>
</dbReference>
<feature type="non-terminal residue" evidence="1">
    <location>
        <position position="309"/>
    </location>
</feature>
<gene>
    <name evidence="1" type="ORF">METZ01_LOCUS364838</name>
</gene>
<evidence type="ECO:0008006" key="2">
    <source>
        <dbReference type="Google" id="ProtNLM"/>
    </source>
</evidence>
<dbReference type="EMBL" id="UINC01130736">
    <property type="protein sequence ID" value="SVD11984.1"/>
    <property type="molecule type" value="Genomic_DNA"/>
</dbReference>
<protein>
    <recommendedName>
        <fullName evidence="2">Baseplate protein J-like domain-containing protein</fullName>
    </recommendedName>
</protein>
<reference evidence="1" key="1">
    <citation type="submission" date="2018-05" db="EMBL/GenBank/DDBJ databases">
        <authorList>
            <person name="Lanie J.A."/>
            <person name="Ng W.-L."/>
            <person name="Kazmierczak K.M."/>
            <person name="Andrzejewski T.M."/>
            <person name="Davidsen T.M."/>
            <person name="Wayne K.J."/>
            <person name="Tettelin H."/>
            <person name="Glass J.I."/>
            <person name="Rusch D."/>
            <person name="Podicherti R."/>
            <person name="Tsui H.-C.T."/>
            <person name="Winkler M.E."/>
        </authorList>
    </citation>
    <scope>NUCLEOTIDE SEQUENCE</scope>
</reference>
<sequence length="309" mass="32691">ASLRESVVSHAKHLNVIPNSVTAAEATLSMTFTPTGSPTSLTIAKNTKFTSSISGVSYNFATTTTRSIIPINSVYAITDLKVKEGTILNKKYTVNLSDTTQRFLIPNTNVDTSTITIQVQNSASDTGVATWTDGNSLDVTTISSNQKVFWIQEVEGGTYEILFGDGAVGKQLADGNIIFIEYMVTSGDVANKASTFTAVGTVAGLSSSNYVLTTADVASGGSPIESVTSLKNNAPKLYQAQKRATTKEDYKSILLGERSDIESVTIYGGEDASPPVYGKVYIAVKPTGNASYSSATKDSIKSAILNRNS</sequence>
<organism evidence="1">
    <name type="scientific">marine metagenome</name>
    <dbReference type="NCBI Taxonomy" id="408172"/>
    <lineage>
        <taxon>unclassified sequences</taxon>
        <taxon>metagenomes</taxon>
        <taxon>ecological metagenomes</taxon>
    </lineage>
</organism>